<sequence>MDFSVESPDVGHRKTQYTIKTKNVSYVVSPTSCKFGWIFQKKVNPTLKKQILRDVNCEVKPGEITAIAGPSGAGKTTLLEVLAGVIPPCRVSGHVLVNDRPMTPTVFRRVSGYVTQEDLLFPLLTVEETLLYSARLRLHGGIDNSKARVQELLAELGLCHVAGERIGGGSHRGISGGEKRRVSIGVDLVHNPSVLLMDEPTSGLDSGAALQVISMLKSMAENHQKTIVLTIHQPGFRILELFDQIMLLADGTMVHHGSLDSLDHRLKSAGHHISRQVNVLEFSIDVIETLIPESKTFDLIEPKREPESDCIIQDCHLQYANSPFTEITILSERFAYNIFRTKQLFVAKIFQASLVGILLGTIFQNIKQFQMQTQIGFFAFNLTFLLYSSSEALPIFLQERRILMRETSIGAYRVSSYSIANTLVFIPFLFIVALLYTTPTYWLVGLRAKLDGFSQFLLIVWLVLLMSNSFVACFSALVPNFMIGISVVAGLMGSFFLFSGYFISKNDIPKYWIFMHHLSLFRYPFECFLLNEFGGSQGRWRCVERFDGGCLVSGEDFLKKENLKEVQKWYNLGMMLVFIIGYRFLSLLVLSYRSYRSRN</sequence>
<dbReference type="PANTHER" id="PTHR48041">
    <property type="entry name" value="ABC TRANSPORTER G FAMILY MEMBER 28"/>
    <property type="match status" value="1"/>
</dbReference>
<keyword evidence="4" id="KW-0547">Nucleotide-binding</keyword>
<dbReference type="SMART" id="SM00382">
    <property type="entry name" value="AAA"/>
    <property type="match status" value="1"/>
</dbReference>
<evidence type="ECO:0000256" key="2">
    <source>
        <dbReference type="ARBA" id="ARBA00022448"/>
    </source>
</evidence>
<dbReference type="EMBL" id="OX465084">
    <property type="protein sequence ID" value="CAI9299674.1"/>
    <property type="molecule type" value="Genomic_DNA"/>
</dbReference>
<keyword evidence="3 8" id="KW-0812">Transmembrane</keyword>
<dbReference type="Pfam" id="PF00005">
    <property type="entry name" value="ABC_tran"/>
    <property type="match status" value="1"/>
</dbReference>
<evidence type="ECO:0000259" key="9">
    <source>
        <dbReference type="PROSITE" id="PS50893"/>
    </source>
</evidence>
<evidence type="ECO:0000313" key="10">
    <source>
        <dbReference type="EMBL" id="CAI9299674.1"/>
    </source>
</evidence>
<evidence type="ECO:0000256" key="4">
    <source>
        <dbReference type="ARBA" id="ARBA00022741"/>
    </source>
</evidence>
<dbReference type="GO" id="GO:0016887">
    <property type="term" value="F:ATP hydrolysis activity"/>
    <property type="evidence" value="ECO:0007669"/>
    <property type="project" value="InterPro"/>
</dbReference>
<dbReference type="InterPro" id="IPR043926">
    <property type="entry name" value="ABCG_dom"/>
</dbReference>
<dbReference type="InterPro" id="IPR003439">
    <property type="entry name" value="ABC_transporter-like_ATP-bd"/>
</dbReference>
<keyword evidence="6 8" id="KW-1133">Transmembrane helix</keyword>
<dbReference type="InterPro" id="IPR003593">
    <property type="entry name" value="AAA+_ATPase"/>
</dbReference>
<feature type="transmembrane region" description="Helical" evidence="8">
    <location>
        <begin position="456"/>
        <end position="477"/>
    </location>
</feature>
<evidence type="ECO:0000313" key="11">
    <source>
        <dbReference type="Proteomes" id="UP001177003"/>
    </source>
</evidence>
<evidence type="ECO:0000256" key="1">
    <source>
        <dbReference type="ARBA" id="ARBA00004141"/>
    </source>
</evidence>
<protein>
    <recommendedName>
        <fullName evidence="9">ABC transporter domain-containing protein</fullName>
    </recommendedName>
</protein>
<keyword evidence="11" id="KW-1185">Reference proteome</keyword>
<evidence type="ECO:0000256" key="5">
    <source>
        <dbReference type="ARBA" id="ARBA00022840"/>
    </source>
</evidence>
<dbReference type="Proteomes" id="UP001177003">
    <property type="component" value="Chromosome 8"/>
</dbReference>
<evidence type="ECO:0000256" key="8">
    <source>
        <dbReference type="SAM" id="Phobius"/>
    </source>
</evidence>
<dbReference type="CDD" id="cd03213">
    <property type="entry name" value="ABCG_EPDR"/>
    <property type="match status" value="1"/>
</dbReference>
<accession>A0AA35ZWP1</accession>
<evidence type="ECO:0000256" key="7">
    <source>
        <dbReference type="ARBA" id="ARBA00023136"/>
    </source>
</evidence>
<dbReference type="GO" id="GO:0140359">
    <property type="term" value="F:ABC-type transporter activity"/>
    <property type="evidence" value="ECO:0007669"/>
    <property type="project" value="InterPro"/>
</dbReference>
<dbReference type="SUPFAM" id="SSF52540">
    <property type="entry name" value="P-loop containing nucleoside triphosphate hydrolases"/>
    <property type="match status" value="1"/>
</dbReference>
<dbReference type="AlphaFoldDB" id="A0AA35ZWP1"/>
<dbReference type="InterPro" id="IPR027417">
    <property type="entry name" value="P-loop_NTPase"/>
</dbReference>
<feature type="transmembrane region" description="Helical" evidence="8">
    <location>
        <begin position="483"/>
        <end position="503"/>
    </location>
</feature>
<dbReference type="PANTHER" id="PTHR48041:SF100">
    <property type="entry name" value="ABC TRANSPORTER-LIKE"/>
    <property type="match status" value="1"/>
</dbReference>
<reference evidence="10" key="1">
    <citation type="submission" date="2023-04" db="EMBL/GenBank/DDBJ databases">
        <authorList>
            <person name="Vijverberg K."/>
            <person name="Xiong W."/>
            <person name="Schranz E."/>
        </authorList>
    </citation>
    <scope>NUCLEOTIDE SEQUENCE</scope>
</reference>
<dbReference type="Gene3D" id="3.40.50.300">
    <property type="entry name" value="P-loop containing nucleotide triphosphate hydrolases"/>
    <property type="match status" value="1"/>
</dbReference>
<dbReference type="PROSITE" id="PS50893">
    <property type="entry name" value="ABC_TRANSPORTER_2"/>
    <property type="match status" value="1"/>
</dbReference>
<keyword evidence="2" id="KW-0813">Transport</keyword>
<dbReference type="GO" id="GO:0005524">
    <property type="term" value="F:ATP binding"/>
    <property type="evidence" value="ECO:0007669"/>
    <property type="project" value="UniProtKB-KW"/>
</dbReference>
<dbReference type="PROSITE" id="PS00211">
    <property type="entry name" value="ABC_TRANSPORTER_1"/>
    <property type="match status" value="1"/>
</dbReference>
<feature type="transmembrane region" description="Helical" evidence="8">
    <location>
        <begin position="569"/>
        <end position="592"/>
    </location>
</feature>
<dbReference type="Pfam" id="PF19055">
    <property type="entry name" value="ABC2_membrane_7"/>
    <property type="match status" value="1"/>
</dbReference>
<keyword evidence="7 8" id="KW-0472">Membrane</keyword>
<evidence type="ECO:0000256" key="3">
    <source>
        <dbReference type="ARBA" id="ARBA00022692"/>
    </source>
</evidence>
<dbReference type="InterPro" id="IPR017871">
    <property type="entry name" value="ABC_transporter-like_CS"/>
</dbReference>
<dbReference type="Pfam" id="PF01061">
    <property type="entry name" value="ABC2_membrane"/>
    <property type="match status" value="1"/>
</dbReference>
<organism evidence="10 11">
    <name type="scientific">Lactuca saligna</name>
    <name type="common">Willowleaf lettuce</name>
    <dbReference type="NCBI Taxonomy" id="75948"/>
    <lineage>
        <taxon>Eukaryota</taxon>
        <taxon>Viridiplantae</taxon>
        <taxon>Streptophyta</taxon>
        <taxon>Embryophyta</taxon>
        <taxon>Tracheophyta</taxon>
        <taxon>Spermatophyta</taxon>
        <taxon>Magnoliopsida</taxon>
        <taxon>eudicotyledons</taxon>
        <taxon>Gunneridae</taxon>
        <taxon>Pentapetalae</taxon>
        <taxon>asterids</taxon>
        <taxon>campanulids</taxon>
        <taxon>Asterales</taxon>
        <taxon>Asteraceae</taxon>
        <taxon>Cichorioideae</taxon>
        <taxon>Cichorieae</taxon>
        <taxon>Lactucinae</taxon>
        <taxon>Lactuca</taxon>
    </lineage>
</organism>
<feature type="transmembrane region" description="Helical" evidence="8">
    <location>
        <begin position="344"/>
        <end position="363"/>
    </location>
</feature>
<gene>
    <name evidence="10" type="ORF">LSALG_LOCUS38368</name>
</gene>
<evidence type="ECO:0000256" key="6">
    <source>
        <dbReference type="ARBA" id="ARBA00022989"/>
    </source>
</evidence>
<proteinExistence type="predicted"/>
<dbReference type="InterPro" id="IPR013525">
    <property type="entry name" value="ABC2_TM"/>
</dbReference>
<feature type="transmembrane region" description="Helical" evidence="8">
    <location>
        <begin position="417"/>
        <end position="444"/>
    </location>
</feature>
<dbReference type="FunFam" id="3.40.50.300:FF:001473">
    <property type="entry name" value="ATP-binding cassette transporter"/>
    <property type="match status" value="1"/>
</dbReference>
<dbReference type="GO" id="GO:0016020">
    <property type="term" value="C:membrane"/>
    <property type="evidence" value="ECO:0007669"/>
    <property type="project" value="UniProtKB-SubCell"/>
</dbReference>
<keyword evidence="5" id="KW-0067">ATP-binding</keyword>
<dbReference type="InterPro" id="IPR050352">
    <property type="entry name" value="ABCG_transporters"/>
</dbReference>
<comment type="subcellular location">
    <subcellularLocation>
        <location evidence="1">Membrane</location>
        <topology evidence="1">Multi-pass membrane protein</topology>
    </subcellularLocation>
</comment>
<feature type="transmembrane region" description="Helical" evidence="8">
    <location>
        <begin position="375"/>
        <end position="397"/>
    </location>
</feature>
<name>A0AA35ZWP1_LACSI</name>
<feature type="domain" description="ABC transporter" evidence="9">
    <location>
        <begin position="19"/>
        <end position="275"/>
    </location>
</feature>